<evidence type="ECO:0000313" key="4">
    <source>
        <dbReference type="Proteomes" id="UP000548707"/>
    </source>
</evidence>
<name>A0A1H2GP40_9PSED</name>
<organism evidence="1 4">
    <name type="scientific">Pseudomonas mandelii</name>
    <dbReference type="NCBI Taxonomy" id="75612"/>
    <lineage>
        <taxon>Bacteria</taxon>
        <taxon>Pseudomonadati</taxon>
        <taxon>Pseudomonadota</taxon>
        <taxon>Gammaproteobacteria</taxon>
        <taxon>Pseudomonadales</taxon>
        <taxon>Pseudomonadaceae</taxon>
        <taxon>Pseudomonas</taxon>
    </lineage>
</organism>
<dbReference type="GeneID" id="46428663"/>
<accession>A0A1H2GP40</accession>
<proteinExistence type="predicted"/>
<dbReference type="Proteomes" id="UP000182476">
    <property type="component" value="Chromosome I"/>
</dbReference>
<sequence>MMLRDPFLNEEFQPDLMWFIGVFDVYDREETRGAELEVFDPNDRFDRAELIKRYSLNLGYLSYRHKFVLMGFLAEKLSDASYDFQSLFDIDEEDAGSWPRGEWYALEDPRGFLQDVYMLAQEAWKEDLLLASLEDRDSW</sequence>
<evidence type="ECO:0000313" key="2">
    <source>
        <dbReference type="EMBL" id="SDU21327.1"/>
    </source>
</evidence>
<dbReference type="RefSeq" id="WP_049870740.1">
    <property type="nucleotide sequence ID" value="NZ_CP081178.1"/>
</dbReference>
<protein>
    <submittedName>
        <fullName evidence="1">Uncharacterized protein</fullName>
    </submittedName>
</protein>
<dbReference type="Proteomes" id="UP000548707">
    <property type="component" value="Unassembled WGS sequence"/>
</dbReference>
<dbReference type="EMBL" id="LT629796">
    <property type="protein sequence ID" value="SDU21327.1"/>
    <property type="molecule type" value="Genomic_DNA"/>
</dbReference>
<reference evidence="2 3" key="1">
    <citation type="submission" date="2016-10" db="EMBL/GenBank/DDBJ databases">
        <authorList>
            <person name="Varghese N."/>
            <person name="Submissions S."/>
        </authorList>
    </citation>
    <scope>NUCLEOTIDE SEQUENCE [LARGE SCALE GENOMIC DNA]</scope>
    <source>
        <strain evidence="2 3">LMG 21607</strain>
    </source>
</reference>
<evidence type="ECO:0000313" key="1">
    <source>
        <dbReference type="EMBL" id="NMZ80961.1"/>
    </source>
</evidence>
<reference evidence="1 4" key="2">
    <citation type="journal article" date="2020" name="Front. Microbiol.">
        <title>Genetic Organization of the aprX-lipA2 Operon Affects the Proteolytic Potential of Pseudomonas Species in Milk.</title>
        <authorList>
            <person name="Maier C."/>
            <person name="Huptas C."/>
            <person name="von Neubeck M."/>
            <person name="Scherer S."/>
            <person name="Wenning M."/>
            <person name="Lucking G."/>
        </authorList>
    </citation>
    <scope>NUCLEOTIDE SEQUENCE [LARGE SCALE GENOMIC DNA]</scope>
    <source>
        <strain evidence="1 4">WS 5114</strain>
    </source>
</reference>
<reference evidence="1" key="3">
    <citation type="submission" date="2020-03" db="EMBL/GenBank/DDBJ databases">
        <authorList>
            <person name="Maier C."/>
            <person name="Huptas C."/>
            <person name="von Neubeck M."/>
            <person name="Scherer S."/>
            <person name="Wenning M."/>
            <person name="Lucking G."/>
        </authorList>
    </citation>
    <scope>NUCLEOTIDE SEQUENCE</scope>
    <source>
        <strain evidence="1">WS 5114</strain>
    </source>
</reference>
<keyword evidence="3" id="KW-1185">Reference proteome</keyword>
<dbReference type="AlphaFoldDB" id="A0A1H2GP40"/>
<dbReference type="EMBL" id="JAAQXV010000005">
    <property type="protein sequence ID" value="NMZ80961.1"/>
    <property type="molecule type" value="Genomic_DNA"/>
</dbReference>
<gene>
    <name evidence="1" type="ORF">HBO26_16865</name>
    <name evidence="2" type="ORF">SAMN04489801_1544</name>
</gene>
<evidence type="ECO:0000313" key="3">
    <source>
        <dbReference type="Proteomes" id="UP000182476"/>
    </source>
</evidence>